<feature type="transmembrane region" description="Helical" evidence="1">
    <location>
        <begin position="38"/>
        <end position="65"/>
    </location>
</feature>
<keyword evidence="1" id="KW-0812">Transmembrane</keyword>
<protein>
    <recommendedName>
        <fullName evidence="4">Peptidase M50 domain-containing protein</fullName>
    </recommendedName>
</protein>
<keyword evidence="1" id="KW-0472">Membrane</keyword>
<evidence type="ECO:0000313" key="2">
    <source>
        <dbReference type="EMBL" id="NHZ32526.1"/>
    </source>
</evidence>
<sequence>MTSMRLRLYAAWLVLALLSAWHITLSLAFFLQLPLAELPRIALGALVRSAVPVVALAGLLAWIAVHELAHATAARWCGVRDGRIRWSAALPAFHAPAQASLERSDTRFLILSAGPLLDMLCSLCLAIATTLAPPAQAATLQGLFVVSLLVGLPNCCMLTRADMQQGIRQFRLLCRWRWPAAVYGAVSLVYAGVVLLMAVKLLLHSRPGIV</sequence>
<comment type="caution">
    <text evidence="2">The sequence shown here is derived from an EMBL/GenBank/DDBJ whole genome shotgun (WGS) entry which is preliminary data.</text>
</comment>
<feature type="transmembrane region" description="Helical" evidence="1">
    <location>
        <begin position="138"/>
        <end position="159"/>
    </location>
</feature>
<feature type="transmembrane region" description="Helical" evidence="1">
    <location>
        <begin position="180"/>
        <end position="203"/>
    </location>
</feature>
<dbReference type="RefSeq" id="WP_167221430.1">
    <property type="nucleotide sequence ID" value="NZ_VUYU01000002.1"/>
</dbReference>
<proteinExistence type="predicted"/>
<dbReference type="EMBL" id="VUYU01000002">
    <property type="protein sequence ID" value="NHZ32526.1"/>
    <property type="molecule type" value="Genomic_DNA"/>
</dbReference>
<name>A0ABX0LQT0_9BURK</name>
<organism evidence="2 3">
    <name type="scientific">Massilia rubra</name>
    <dbReference type="NCBI Taxonomy" id="2607910"/>
    <lineage>
        <taxon>Bacteria</taxon>
        <taxon>Pseudomonadati</taxon>
        <taxon>Pseudomonadota</taxon>
        <taxon>Betaproteobacteria</taxon>
        <taxon>Burkholderiales</taxon>
        <taxon>Oxalobacteraceae</taxon>
        <taxon>Telluria group</taxon>
        <taxon>Massilia</taxon>
    </lineage>
</organism>
<evidence type="ECO:0000256" key="1">
    <source>
        <dbReference type="SAM" id="Phobius"/>
    </source>
</evidence>
<keyword evidence="1" id="KW-1133">Transmembrane helix</keyword>
<dbReference type="Proteomes" id="UP000785613">
    <property type="component" value="Unassembled WGS sequence"/>
</dbReference>
<accession>A0ABX0LQT0</accession>
<keyword evidence="3" id="KW-1185">Reference proteome</keyword>
<reference evidence="2 3" key="1">
    <citation type="submission" date="2019-09" db="EMBL/GenBank/DDBJ databases">
        <title>Taxonomy of Antarctic Massilia spp.: description of Massilia rubra sp. nov., Massilia aquatica sp. nov., Massilia mucilaginosa sp. nov., Massilia frigida sp. nov. isolated from streams, lakes and regoliths.</title>
        <authorList>
            <person name="Holochova P."/>
            <person name="Sedlacek I."/>
            <person name="Kralova S."/>
            <person name="Maslanova I."/>
            <person name="Busse H.-J."/>
            <person name="Stankova E."/>
            <person name="Vrbovska V."/>
            <person name="Kovarovic V."/>
            <person name="Bartak M."/>
            <person name="Svec P."/>
            <person name="Pantucek R."/>
        </authorList>
    </citation>
    <scope>NUCLEOTIDE SEQUENCE [LARGE SCALE GENOMIC DNA]</scope>
    <source>
        <strain evidence="2 3">CCM 8692</strain>
    </source>
</reference>
<evidence type="ECO:0000313" key="3">
    <source>
        <dbReference type="Proteomes" id="UP000785613"/>
    </source>
</evidence>
<gene>
    <name evidence="2" type="ORF">F0185_02835</name>
</gene>
<feature type="transmembrane region" description="Helical" evidence="1">
    <location>
        <begin position="108"/>
        <end position="132"/>
    </location>
</feature>
<evidence type="ECO:0008006" key="4">
    <source>
        <dbReference type="Google" id="ProtNLM"/>
    </source>
</evidence>